<protein>
    <submittedName>
        <fullName evidence="1">RNA ligase domain, REL/Rln2</fullName>
    </submittedName>
</protein>
<keyword evidence="1" id="KW-0436">Ligase</keyword>
<proteinExistence type="predicted"/>
<dbReference type="GO" id="GO:0016874">
    <property type="term" value="F:ligase activity"/>
    <property type="evidence" value="ECO:0007669"/>
    <property type="project" value="UniProtKB-KW"/>
</dbReference>
<reference evidence="1" key="1">
    <citation type="submission" date="2020-05" db="EMBL/GenBank/DDBJ databases">
        <authorList>
            <person name="Chiriac C."/>
            <person name="Salcher M."/>
            <person name="Ghai R."/>
            <person name="Kavagutti S V."/>
        </authorList>
    </citation>
    <scope>NUCLEOTIDE SEQUENCE</scope>
</reference>
<evidence type="ECO:0000313" key="1">
    <source>
        <dbReference type="EMBL" id="CAB4196852.1"/>
    </source>
</evidence>
<gene>
    <name evidence="1" type="ORF">UFOVP1290_372</name>
</gene>
<name>A0A6J5RLC1_9CAUD</name>
<accession>A0A6J5RLC1</accession>
<sequence length="217" mass="25411">MKIPLVYPKIPSPENCLLKTCSAWEKIDGTNIHFVYEPDLGWYAFGTRRDRFDLDDKGISEFNIAHPGLEEASDIFLRVYKDVINNPPHEVILFFEFSGENSFAGLHKKEDKKRLTLIDAMIKGRILNPREFMNAFYTYEHPDPIIDDEYFLPNLIYSGKYNGQFIEDVRNGKYSVNEGVVCKGVVDDKVVMTKIKTNFYMQKLKNHFGNDWENYWE</sequence>
<dbReference type="EMBL" id="LR797252">
    <property type="protein sequence ID" value="CAB4196852.1"/>
    <property type="molecule type" value="Genomic_DNA"/>
</dbReference>
<organism evidence="1">
    <name type="scientific">uncultured Caudovirales phage</name>
    <dbReference type="NCBI Taxonomy" id="2100421"/>
    <lineage>
        <taxon>Viruses</taxon>
        <taxon>Duplodnaviria</taxon>
        <taxon>Heunggongvirae</taxon>
        <taxon>Uroviricota</taxon>
        <taxon>Caudoviricetes</taxon>
        <taxon>Peduoviridae</taxon>
        <taxon>Maltschvirus</taxon>
        <taxon>Maltschvirus maltsch</taxon>
    </lineage>
</organism>